<dbReference type="PANTHER" id="PTHR47260:SF4">
    <property type="entry name" value="MIOREX COMPLEX COMPONENT 3"/>
    <property type="match status" value="1"/>
</dbReference>
<keyword evidence="3" id="KW-1185">Reference proteome</keyword>
<sequence length="224" mass="24797">MSRLRTFTRVTSPLAAFAAGFLVFPQEWQRGRWEHRHLSYMNKEAVQRIENSEMFKALEADKDTVMSRSSDAFPAQHRKNHVGLGLMAGLGLMEVDPIIFTNSTAGELTAFYHLGKNLISADGQIHNGVTATILDEALCLCGFSQLPSKRGVTANLTIDFHNQAPPESTVVVRAKVVEAKGRKVVIHGTLFTMNSGAGPNVDIASAKCVLVEPKWLKYFWWVPV</sequence>
<dbReference type="STRING" id="869754.A0A1A0HKE6"/>
<comment type="caution">
    <text evidence="2">The sequence shown here is derived from an EMBL/GenBank/DDBJ whole genome shotgun (WGS) entry which is preliminary data.</text>
</comment>
<dbReference type="AlphaFoldDB" id="A0A1A0HKE6"/>
<dbReference type="GeneID" id="30029858"/>
<reference evidence="2 3" key="1">
    <citation type="submission" date="2016-05" db="EMBL/GenBank/DDBJ databases">
        <title>Comparative genomics of biotechnologically important yeasts.</title>
        <authorList>
            <consortium name="DOE Joint Genome Institute"/>
            <person name="Riley R."/>
            <person name="Haridas S."/>
            <person name="Wolfe K.H."/>
            <person name="Lopes M.R."/>
            <person name="Hittinger C.T."/>
            <person name="Goker M."/>
            <person name="Salamov A."/>
            <person name="Wisecaver J."/>
            <person name="Long T.M."/>
            <person name="Aerts A.L."/>
            <person name="Barry K."/>
            <person name="Choi C."/>
            <person name="Clum A."/>
            <person name="Coughlan A.Y."/>
            <person name="Deshpande S."/>
            <person name="Douglass A.P."/>
            <person name="Hanson S.J."/>
            <person name="Klenk H.-P."/>
            <person name="LaButti K."/>
            <person name="Lapidus A."/>
            <person name="Lindquist E."/>
            <person name="Lipzen A."/>
            <person name="Meier-kolthoff J.P."/>
            <person name="Ohm R.A."/>
            <person name="Otillar R.P."/>
            <person name="Pangilinan J."/>
            <person name="Peng Y."/>
            <person name="Rokas A."/>
            <person name="Rosa C.A."/>
            <person name="Scheuner C."/>
            <person name="Sibirny A.A."/>
            <person name="Slot J.C."/>
            <person name="Stielow J.B."/>
            <person name="Sun H."/>
            <person name="Kurtzman C.P."/>
            <person name="Blackwell M."/>
            <person name="Grigoriev I.V."/>
            <person name="Jeffries T.W."/>
        </authorList>
    </citation>
    <scope>NUCLEOTIDE SEQUENCE [LARGE SCALE GENOMIC DNA]</scope>
    <source>
        <strain evidence="2 3">NRRL YB-4993</strain>
    </source>
</reference>
<dbReference type="SUPFAM" id="SSF54637">
    <property type="entry name" value="Thioesterase/thiol ester dehydrase-isomerase"/>
    <property type="match status" value="1"/>
</dbReference>
<evidence type="ECO:0000259" key="1">
    <source>
        <dbReference type="Pfam" id="PF03061"/>
    </source>
</evidence>
<dbReference type="Proteomes" id="UP000092555">
    <property type="component" value="Unassembled WGS sequence"/>
</dbReference>
<proteinExistence type="predicted"/>
<dbReference type="OrthoDB" id="506431at2759"/>
<gene>
    <name evidence="2" type="ORF">METBIDRAFT_37525</name>
</gene>
<accession>A0A1A0HKE6</accession>
<dbReference type="Gene3D" id="3.10.129.10">
    <property type="entry name" value="Hotdog Thioesterase"/>
    <property type="match status" value="1"/>
</dbReference>
<dbReference type="CDD" id="cd03443">
    <property type="entry name" value="PaaI_thioesterase"/>
    <property type="match status" value="1"/>
</dbReference>
<dbReference type="Pfam" id="PF03061">
    <property type="entry name" value="4HBT"/>
    <property type="match status" value="1"/>
</dbReference>
<dbReference type="RefSeq" id="XP_018714843.1">
    <property type="nucleotide sequence ID" value="XM_018856882.1"/>
</dbReference>
<dbReference type="EMBL" id="LXTC01000001">
    <property type="protein sequence ID" value="OBA24362.1"/>
    <property type="molecule type" value="Genomic_DNA"/>
</dbReference>
<name>A0A1A0HKE6_9ASCO</name>
<dbReference type="InterPro" id="IPR029069">
    <property type="entry name" value="HotDog_dom_sf"/>
</dbReference>
<evidence type="ECO:0000313" key="3">
    <source>
        <dbReference type="Proteomes" id="UP000092555"/>
    </source>
</evidence>
<organism evidence="2 3">
    <name type="scientific">Metschnikowia bicuspidata var. bicuspidata NRRL YB-4993</name>
    <dbReference type="NCBI Taxonomy" id="869754"/>
    <lineage>
        <taxon>Eukaryota</taxon>
        <taxon>Fungi</taxon>
        <taxon>Dikarya</taxon>
        <taxon>Ascomycota</taxon>
        <taxon>Saccharomycotina</taxon>
        <taxon>Pichiomycetes</taxon>
        <taxon>Metschnikowiaceae</taxon>
        <taxon>Metschnikowia</taxon>
    </lineage>
</organism>
<dbReference type="GO" id="GO:0005743">
    <property type="term" value="C:mitochondrial inner membrane"/>
    <property type="evidence" value="ECO:0007669"/>
    <property type="project" value="EnsemblFungi"/>
</dbReference>
<feature type="domain" description="Thioesterase" evidence="1">
    <location>
        <begin position="123"/>
        <end position="192"/>
    </location>
</feature>
<protein>
    <recommendedName>
        <fullName evidence="1">Thioesterase domain-containing protein</fullName>
    </recommendedName>
</protein>
<dbReference type="PANTHER" id="PTHR47260">
    <property type="entry name" value="UPF0644 PROTEIN PB2B4.06"/>
    <property type="match status" value="1"/>
</dbReference>
<evidence type="ECO:0000313" key="2">
    <source>
        <dbReference type="EMBL" id="OBA24362.1"/>
    </source>
</evidence>
<dbReference type="InterPro" id="IPR006683">
    <property type="entry name" value="Thioestr_dom"/>
</dbReference>
<dbReference type="InterPro" id="IPR052061">
    <property type="entry name" value="PTE-AB_protein"/>
</dbReference>